<dbReference type="InterPro" id="IPR036271">
    <property type="entry name" value="Tet_transcr_reg_TetR-rel_C_sf"/>
</dbReference>
<dbReference type="InterPro" id="IPR001647">
    <property type="entry name" value="HTH_TetR"/>
</dbReference>
<keyword evidence="1 2" id="KW-0238">DNA-binding</keyword>
<feature type="DNA-binding region" description="H-T-H motif" evidence="2">
    <location>
        <begin position="55"/>
        <end position="74"/>
    </location>
</feature>
<accession>A0ABY4QWW2</accession>
<dbReference type="Proteomes" id="UP001056336">
    <property type="component" value="Chromosome"/>
</dbReference>
<reference evidence="5" key="2">
    <citation type="submission" date="2022-05" db="EMBL/GenBank/DDBJ databases">
        <authorList>
            <person name="Kim J.-S."/>
            <person name="Lee K."/>
            <person name="Suh M."/>
            <person name="Eom M."/>
            <person name="Kim J.-S."/>
            <person name="Kim D.-S."/>
            <person name="Ko S.-H."/>
            <person name="Shin Y."/>
            <person name="Lee J.-S."/>
        </authorList>
    </citation>
    <scope>NUCLEOTIDE SEQUENCE</scope>
    <source>
        <strain evidence="5">N237</strain>
    </source>
</reference>
<gene>
    <name evidence="5" type="ORF">M6D93_15805</name>
</gene>
<dbReference type="Gene3D" id="1.10.357.10">
    <property type="entry name" value="Tetracycline Repressor, domain 2"/>
    <property type="match status" value="1"/>
</dbReference>
<dbReference type="PANTHER" id="PTHR30055">
    <property type="entry name" value="HTH-TYPE TRANSCRIPTIONAL REGULATOR RUTR"/>
    <property type="match status" value="1"/>
</dbReference>
<dbReference type="Pfam" id="PF00440">
    <property type="entry name" value="TetR_N"/>
    <property type="match status" value="1"/>
</dbReference>
<feature type="compositionally biased region" description="Low complexity" evidence="3">
    <location>
        <begin position="1"/>
        <end position="21"/>
    </location>
</feature>
<sequence>MSDSAQARGAGQARGAAPSGRSRGRPRNTGSEDTRDHLINSARVLFAANGFNGTSVRAIAARAGVDASLIRHYFGDKAGLLVASMALPVNPVDLVREAFEQGPAGLGSRIIRTFLTAWDPHRSVFSALLRTSMATAEQDPPVVQMMRGVVLTGLTGVMTGEDRELRAELVVAQIVGLASLRYVLAITPLANAPVEDVAARYGPALQRLITPAAEE</sequence>
<dbReference type="InterPro" id="IPR050109">
    <property type="entry name" value="HTH-type_TetR-like_transc_reg"/>
</dbReference>
<dbReference type="RefSeq" id="WP_249770583.1">
    <property type="nucleotide sequence ID" value="NZ_CP097332.1"/>
</dbReference>
<dbReference type="InterPro" id="IPR041678">
    <property type="entry name" value="TetR_C_16"/>
</dbReference>
<evidence type="ECO:0000256" key="3">
    <source>
        <dbReference type="SAM" id="MobiDB-lite"/>
    </source>
</evidence>
<dbReference type="SUPFAM" id="SSF46689">
    <property type="entry name" value="Homeodomain-like"/>
    <property type="match status" value="1"/>
</dbReference>
<dbReference type="Gene3D" id="1.10.10.60">
    <property type="entry name" value="Homeodomain-like"/>
    <property type="match status" value="1"/>
</dbReference>
<evidence type="ECO:0000313" key="6">
    <source>
        <dbReference type="Proteomes" id="UP001056336"/>
    </source>
</evidence>
<organism evidence="5 6">
    <name type="scientific">Jatrophihabitans telluris</name>
    <dbReference type="NCBI Taxonomy" id="2038343"/>
    <lineage>
        <taxon>Bacteria</taxon>
        <taxon>Bacillati</taxon>
        <taxon>Actinomycetota</taxon>
        <taxon>Actinomycetes</taxon>
        <taxon>Jatrophihabitantales</taxon>
        <taxon>Jatrophihabitantaceae</taxon>
        <taxon>Jatrophihabitans</taxon>
    </lineage>
</organism>
<protein>
    <submittedName>
        <fullName evidence="5">TetR family transcriptional regulator</fullName>
    </submittedName>
</protein>
<dbReference type="EMBL" id="CP097332">
    <property type="protein sequence ID" value="UQX87752.1"/>
    <property type="molecule type" value="Genomic_DNA"/>
</dbReference>
<dbReference type="PROSITE" id="PS50977">
    <property type="entry name" value="HTH_TETR_2"/>
    <property type="match status" value="1"/>
</dbReference>
<reference evidence="5" key="1">
    <citation type="journal article" date="2018" name="Int. J. Syst. Evol. Microbiol.">
        <title>Jatrophihabitans telluris sp. nov., isolated from sediment soil of lava forest wetlands and the emended description of the genus Jatrophihabitans.</title>
        <authorList>
            <person name="Lee K.C."/>
            <person name="Suh M.K."/>
            <person name="Eom M.K."/>
            <person name="Kim K.K."/>
            <person name="Kim J.S."/>
            <person name="Kim D.S."/>
            <person name="Ko S.H."/>
            <person name="Shin Y.K."/>
            <person name="Lee J.S."/>
        </authorList>
    </citation>
    <scope>NUCLEOTIDE SEQUENCE</scope>
    <source>
        <strain evidence="5">N237</strain>
    </source>
</reference>
<proteinExistence type="predicted"/>
<feature type="domain" description="HTH tetR-type" evidence="4">
    <location>
        <begin position="32"/>
        <end position="92"/>
    </location>
</feature>
<evidence type="ECO:0000256" key="1">
    <source>
        <dbReference type="ARBA" id="ARBA00023125"/>
    </source>
</evidence>
<feature type="region of interest" description="Disordered" evidence="3">
    <location>
        <begin position="1"/>
        <end position="35"/>
    </location>
</feature>
<evidence type="ECO:0000259" key="4">
    <source>
        <dbReference type="PROSITE" id="PS50977"/>
    </source>
</evidence>
<name>A0ABY4QWW2_9ACTN</name>
<dbReference type="Pfam" id="PF17920">
    <property type="entry name" value="TetR_C_16"/>
    <property type="match status" value="1"/>
</dbReference>
<dbReference type="SUPFAM" id="SSF48498">
    <property type="entry name" value="Tetracyclin repressor-like, C-terminal domain"/>
    <property type="match status" value="1"/>
</dbReference>
<dbReference type="InterPro" id="IPR009057">
    <property type="entry name" value="Homeodomain-like_sf"/>
</dbReference>
<evidence type="ECO:0000256" key="2">
    <source>
        <dbReference type="PROSITE-ProRule" id="PRU00335"/>
    </source>
</evidence>
<keyword evidence="6" id="KW-1185">Reference proteome</keyword>
<evidence type="ECO:0000313" key="5">
    <source>
        <dbReference type="EMBL" id="UQX87752.1"/>
    </source>
</evidence>
<dbReference type="PANTHER" id="PTHR30055:SF235">
    <property type="entry name" value="TRANSCRIPTIONAL REGULATORY PROTEIN"/>
    <property type="match status" value="1"/>
</dbReference>
<dbReference type="PRINTS" id="PR00455">
    <property type="entry name" value="HTHTETR"/>
</dbReference>